<protein>
    <submittedName>
        <fullName evidence="2">Uncharacterized protein</fullName>
    </submittedName>
</protein>
<dbReference type="Proteomes" id="UP000286045">
    <property type="component" value="Unassembled WGS sequence"/>
</dbReference>
<feature type="compositionally biased region" description="Basic and acidic residues" evidence="1">
    <location>
        <begin position="83"/>
        <end position="104"/>
    </location>
</feature>
<feature type="region of interest" description="Disordered" evidence="1">
    <location>
        <begin position="54"/>
        <end position="106"/>
    </location>
</feature>
<proteinExistence type="predicted"/>
<reference evidence="2 3" key="1">
    <citation type="submission" date="2018-12" db="EMBL/GenBank/DDBJ databases">
        <title>Draft genome sequence of Xylaria grammica IHI A82.</title>
        <authorList>
            <person name="Buettner E."/>
            <person name="Kellner H."/>
        </authorList>
    </citation>
    <scope>NUCLEOTIDE SEQUENCE [LARGE SCALE GENOMIC DNA]</scope>
    <source>
        <strain evidence="2 3">IHI A82</strain>
    </source>
</reference>
<feature type="region of interest" description="Disordered" evidence="1">
    <location>
        <begin position="143"/>
        <end position="219"/>
    </location>
</feature>
<accession>A0A439CWZ0</accession>
<feature type="compositionally biased region" description="Polar residues" evidence="1">
    <location>
        <begin position="180"/>
        <end position="193"/>
    </location>
</feature>
<keyword evidence="3" id="KW-1185">Reference proteome</keyword>
<feature type="region of interest" description="Disordered" evidence="1">
    <location>
        <begin position="479"/>
        <end position="511"/>
    </location>
</feature>
<feature type="region of interest" description="Disordered" evidence="1">
    <location>
        <begin position="550"/>
        <end position="601"/>
    </location>
</feature>
<feature type="compositionally biased region" description="Basic residues" evidence="1">
    <location>
        <begin position="562"/>
        <end position="573"/>
    </location>
</feature>
<feature type="compositionally biased region" description="Polar residues" evidence="1">
    <location>
        <begin position="494"/>
        <end position="511"/>
    </location>
</feature>
<dbReference type="EMBL" id="RYZI01000311">
    <property type="protein sequence ID" value="RWA06739.1"/>
    <property type="molecule type" value="Genomic_DNA"/>
</dbReference>
<evidence type="ECO:0000313" key="2">
    <source>
        <dbReference type="EMBL" id="RWA06739.1"/>
    </source>
</evidence>
<feature type="compositionally biased region" description="Low complexity" evidence="1">
    <location>
        <begin position="208"/>
        <end position="219"/>
    </location>
</feature>
<name>A0A439CWZ0_9PEZI</name>
<feature type="region of interest" description="Disordered" evidence="1">
    <location>
        <begin position="1"/>
        <end position="42"/>
    </location>
</feature>
<dbReference type="AlphaFoldDB" id="A0A439CWZ0"/>
<gene>
    <name evidence="2" type="ORF">EKO27_g8366</name>
</gene>
<comment type="caution">
    <text evidence="2">The sequence shown here is derived from an EMBL/GenBank/DDBJ whole genome shotgun (WGS) entry which is preliminary data.</text>
</comment>
<feature type="compositionally biased region" description="Basic residues" evidence="1">
    <location>
        <begin position="10"/>
        <end position="30"/>
    </location>
</feature>
<feature type="region of interest" description="Disordered" evidence="1">
    <location>
        <begin position="387"/>
        <end position="418"/>
    </location>
</feature>
<feature type="compositionally biased region" description="Basic and acidic residues" evidence="1">
    <location>
        <begin position="144"/>
        <end position="165"/>
    </location>
</feature>
<evidence type="ECO:0000313" key="3">
    <source>
        <dbReference type="Proteomes" id="UP000286045"/>
    </source>
</evidence>
<feature type="compositionally biased region" description="Basic and acidic residues" evidence="1">
    <location>
        <begin position="574"/>
        <end position="585"/>
    </location>
</feature>
<sequence>MNWTEGSLARHSRGRRRNALIARQKQHFAKARSSLLNGRPKKAPVSISFLPSESISTSSHHGLSHRDHDSKPSTSSSPFIAREPQRERPTDRRDNGREASPKNIDRRRRLLERSDWAGLRLQEPLDISFPGQIYATKIWAGAARHTDRAPSDTGKHATSHEEGRYGRLKRSSMRIRIGSQDIQPSIATGSQSCVEPFPLEPKKRASMSRRSLMSVDSRSLSSYGRGPYGSVSLSSDDDCPALSTSLGQGETPINVGYAPSVIHEPTPRRTSKFDVLKWTPSSSEDEGSMQVEIERPVRPVPPSQESEQQRWKDWILCEESLNLPPYSPVLELDTSGISMEGSESSAITLPSHLQPQLPSFRLSSDPGLEPGHVPEHSLRQVGIERITQNNNTKDGLCPSNNHNPPRPRRRCVSPKKSDVPDDLNEVWRKFACGDDENSEEILRDAFKEAAHQAAVELRPSDTSGSADEYTETAATCGTELSSLDHRHKHGPTPSDISSESHMATKGTVASETASANIDTVVSSDEMQHSTKLFTLPKAFIGKHANADQASIAQPLPANTLRNGKKSRGKKRKRATDGRTDIRSLPDFDGDPIEEIEDDSFL</sequence>
<organism evidence="2 3">
    <name type="scientific">Xylaria grammica</name>
    <dbReference type="NCBI Taxonomy" id="363999"/>
    <lineage>
        <taxon>Eukaryota</taxon>
        <taxon>Fungi</taxon>
        <taxon>Dikarya</taxon>
        <taxon>Ascomycota</taxon>
        <taxon>Pezizomycotina</taxon>
        <taxon>Sordariomycetes</taxon>
        <taxon>Xylariomycetidae</taxon>
        <taxon>Xylariales</taxon>
        <taxon>Xylariaceae</taxon>
        <taxon>Xylaria</taxon>
    </lineage>
</organism>
<feature type="compositionally biased region" description="Acidic residues" evidence="1">
    <location>
        <begin position="587"/>
        <end position="601"/>
    </location>
</feature>
<evidence type="ECO:0000256" key="1">
    <source>
        <dbReference type="SAM" id="MobiDB-lite"/>
    </source>
</evidence>